<organism evidence="1">
    <name type="scientific">Siphoviridae sp. ct5kv15</name>
    <dbReference type="NCBI Taxonomy" id="2825338"/>
    <lineage>
        <taxon>Viruses</taxon>
        <taxon>Duplodnaviria</taxon>
        <taxon>Heunggongvirae</taxon>
        <taxon>Uroviricota</taxon>
        <taxon>Caudoviricetes</taxon>
    </lineage>
</organism>
<sequence length="59" mass="6818">MQKTTYKITIATEEYVEDAASPCCYTDSYANATEIARPWVEQGHYVILNAVRREDEEDE</sequence>
<dbReference type="EMBL" id="BK015457">
    <property type="protein sequence ID" value="DAE07810.1"/>
    <property type="molecule type" value="Genomic_DNA"/>
</dbReference>
<evidence type="ECO:0000313" key="1">
    <source>
        <dbReference type="EMBL" id="DAE07810.1"/>
    </source>
</evidence>
<accession>A0A8S5PLN7</accession>
<reference evidence="1" key="1">
    <citation type="journal article" date="2021" name="Proc. Natl. Acad. Sci. U.S.A.">
        <title>A Catalog of Tens of Thousands of Viruses from Human Metagenomes Reveals Hidden Associations with Chronic Diseases.</title>
        <authorList>
            <person name="Tisza M.J."/>
            <person name="Buck C.B."/>
        </authorList>
    </citation>
    <scope>NUCLEOTIDE SEQUENCE</scope>
    <source>
        <strain evidence="1">Ct5kv15</strain>
    </source>
</reference>
<name>A0A8S5PLN7_9CAUD</name>
<protein>
    <submittedName>
        <fullName evidence="1">Uncharacterized protein</fullName>
    </submittedName>
</protein>
<proteinExistence type="predicted"/>